<dbReference type="AlphaFoldDB" id="A0A371PGD4"/>
<evidence type="ECO:0000256" key="11">
    <source>
        <dbReference type="SAM" id="SignalP"/>
    </source>
</evidence>
<evidence type="ECO:0000256" key="8">
    <source>
        <dbReference type="ARBA" id="ARBA00029771"/>
    </source>
</evidence>
<proteinExistence type="inferred from homology"/>
<keyword evidence="14" id="KW-1185">Reference proteome</keyword>
<feature type="active site" description="Proton donor" evidence="10">
    <location>
        <position position="150"/>
    </location>
</feature>
<evidence type="ECO:0000256" key="2">
    <source>
        <dbReference type="ARBA" id="ARBA00006865"/>
    </source>
</evidence>
<evidence type="ECO:0000313" key="14">
    <source>
        <dbReference type="Proteomes" id="UP000261905"/>
    </source>
</evidence>
<dbReference type="Proteomes" id="UP000261905">
    <property type="component" value="Unassembled WGS sequence"/>
</dbReference>
<evidence type="ECO:0000256" key="3">
    <source>
        <dbReference type="ARBA" id="ARBA00012690"/>
    </source>
</evidence>
<dbReference type="GO" id="GO:0042972">
    <property type="term" value="F:licheninase activity"/>
    <property type="evidence" value="ECO:0007669"/>
    <property type="project" value="UniProtKB-EC"/>
</dbReference>
<dbReference type="EC" id="3.2.1.73" evidence="3"/>
<feature type="signal peptide" evidence="11">
    <location>
        <begin position="1"/>
        <end position="28"/>
    </location>
</feature>
<evidence type="ECO:0000256" key="7">
    <source>
        <dbReference type="ARBA" id="ARBA00029722"/>
    </source>
</evidence>
<dbReference type="PANTHER" id="PTHR31062">
    <property type="entry name" value="XYLOGLUCAN ENDOTRANSGLUCOSYLASE/HYDROLASE PROTEIN 8-RELATED"/>
    <property type="match status" value="1"/>
</dbReference>
<accession>A0A371PGD4</accession>
<sequence length="383" mass="42446">MKLRRKWTTLVVSAFTTVALLMPLTAMAEEAAPEVLGTNFEDHLDKKDTDRFYSSNGWGNGGTFLNGWRDDHVVFEDGKMKLLLDDKPCVDDQALCSGQPYAAGEYATTKRYGYGKFEVRMKAVKGEGVVTGFFTYGTDPDGTAHEIDVEILGKDTTKLETNYFTKSVGMHSTIIPLGFDAADDFHDYAFEWSPDYIKWYVDGKLVHTETGERGTLPSTPGHIIANVWPATKTNGWAGDYTHQGQTLVAEFDRIAYTKAEQPQGGVQSVELQVEDPNKPQIYRIGQTEMAPLRYLMESLNAKIEWNGAKQEIHVIDEATDTTLIFKAGSKSATVNGKKITLAEPVTLRNGHAYVPLQALADAIGAKIDRDAQKQFIKISRSLA</sequence>
<evidence type="ECO:0000256" key="6">
    <source>
        <dbReference type="ARBA" id="ARBA00023295"/>
    </source>
</evidence>
<gene>
    <name evidence="13" type="ORF">DX130_15400</name>
</gene>
<comment type="catalytic activity">
    <reaction evidence="1">
        <text>Hydrolysis of (1-&gt;4)-beta-D-glucosidic linkages in beta-D-glucans containing (1-&gt;3)- and (1-&gt;4)-bonds.</text>
        <dbReference type="EC" id="3.2.1.73"/>
    </reaction>
</comment>
<reference evidence="13 14" key="1">
    <citation type="submission" date="2018-08" db="EMBL/GenBank/DDBJ databases">
        <title>Paenibacillus sp. M4BSY-1, whole genome shotgun sequence.</title>
        <authorList>
            <person name="Tuo L."/>
        </authorList>
    </citation>
    <scope>NUCLEOTIDE SEQUENCE [LARGE SCALE GENOMIC DNA]</scope>
    <source>
        <strain evidence="13 14">M4BSY-1</strain>
    </source>
</reference>
<dbReference type="Pfam" id="PF07833">
    <property type="entry name" value="Cu_amine_oxidN1"/>
    <property type="match status" value="1"/>
</dbReference>
<evidence type="ECO:0000256" key="9">
    <source>
        <dbReference type="ARBA" id="ARBA00031665"/>
    </source>
</evidence>
<dbReference type="EMBL" id="QUBQ01000002">
    <property type="protein sequence ID" value="REK75021.1"/>
    <property type="molecule type" value="Genomic_DNA"/>
</dbReference>
<dbReference type="InterPro" id="IPR012854">
    <property type="entry name" value="Cu_amine_oxidase-like_N"/>
</dbReference>
<dbReference type="CDD" id="cd02175">
    <property type="entry name" value="GH16_lichenase"/>
    <property type="match status" value="1"/>
</dbReference>
<organism evidence="13 14">
    <name type="scientific">Paenibacillus paeoniae</name>
    <dbReference type="NCBI Taxonomy" id="2292705"/>
    <lineage>
        <taxon>Bacteria</taxon>
        <taxon>Bacillati</taxon>
        <taxon>Bacillota</taxon>
        <taxon>Bacilli</taxon>
        <taxon>Bacillales</taxon>
        <taxon>Paenibacillaceae</taxon>
        <taxon>Paenibacillus</taxon>
    </lineage>
</organism>
<dbReference type="Gene3D" id="3.30.457.10">
    <property type="entry name" value="Copper amine oxidase-like, N-terminal domain"/>
    <property type="match status" value="1"/>
</dbReference>
<evidence type="ECO:0000256" key="1">
    <source>
        <dbReference type="ARBA" id="ARBA00000481"/>
    </source>
</evidence>
<dbReference type="PROSITE" id="PS01034">
    <property type="entry name" value="GH16_1"/>
    <property type="match status" value="1"/>
</dbReference>
<evidence type="ECO:0000313" key="13">
    <source>
        <dbReference type="EMBL" id="REK75021.1"/>
    </source>
</evidence>
<dbReference type="Pfam" id="PF00722">
    <property type="entry name" value="Glyco_hydro_16"/>
    <property type="match status" value="1"/>
</dbReference>
<dbReference type="InterPro" id="IPR013320">
    <property type="entry name" value="ConA-like_dom_sf"/>
</dbReference>
<dbReference type="Gene3D" id="2.60.120.200">
    <property type="match status" value="1"/>
</dbReference>
<evidence type="ECO:0000256" key="4">
    <source>
        <dbReference type="ARBA" id="ARBA00014569"/>
    </source>
</evidence>
<dbReference type="RefSeq" id="WP_116046814.1">
    <property type="nucleotide sequence ID" value="NZ_QUBQ01000002.1"/>
</dbReference>
<dbReference type="InterPro" id="IPR000757">
    <property type="entry name" value="Beta-glucanase-like"/>
</dbReference>
<dbReference type="PROSITE" id="PS51762">
    <property type="entry name" value="GH16_2"/>
    <property type="match status" value="1"/>
</dbReference>
<keyword evidence="11" id="KW-0732">Signal</keyword>
<dbReference type="InterPro" id="IPR036582">
    <property type="entry name" value="Mao_N_sf"/>
</dbReference>
<evidence type="ECO:0000256" key="5">
    <source>
        <dbReference type="ARBA" id="ARBA00022801"/>
    </source>
</evidence>
<dbReference type="SUPFAM" id="SSF55383">
    <property type="entry name" value="Copper amine oxidase, domain N"/>
    <property type="match status" value="1"/>
</dbReference>
<dbReference type="InterPro" id="IPR008263">
    <property type="entry name" value="GH16_AS"/>
</dbReference>
<name>A0A371PGD4_9BACL</name>
<comment type="caution">
    <text evidence="13">The sequence shown here is derived from an EMBL/GenBank/DDBJ whole genome shotgun (WGS) entry which is preliminary data.</text>
</comment>
<keyword evidence="5" id="KW-0378">Hydrolase</keyword>
<feature type="chain" id="PRO_5016977245" description="Beta-glucanase" evidence="11">
    <location>
        <begin position="29"/>
        <end position="383"/>
    </location>
</feature>
<dbReference type="SUPFAM" id="SSF49899">
    <property type="entry name" value="Concanavalin A-like lectins/glucanases"/>
    <property type="match status" value="1"/>
</dbReference>
<keyword evidence="6" id="KW-0326">Glycosidase</keyword>
<comment type="similarity">
    <text evidence="2">Belongs to the glycosyl hydrolase 16 family.</text>
</comment>
<feature type="domain" description="GH16" evidence="12">
    <location>
        <begin position="5"/>
        <end position="245"/>
    </location>
</feature>
<evidence type="ECO:0000259" key="12">
    <source>
        <dbReference type="PROSITE" id="PS51762"/>
    </source>
</evidence>
<evidence type="ECO:0000256" key="10">
    <source>
        <dbReference type="PIRSR" id="PIRSR608264-1"/>
    </source>
</evidence>
<dbReference type="GO" id="GO:0005975">
    <property type="term" value="P:carbohydrate metabolic process"/>
    <property type="evidence" value="ECO:0007669"/>
    <property type="project" value="InterPro"/>
</dbReference>
<dbReference type="InterPro" id="IPR008264">
    <property type="entry name" value="Beta_glucanase"/>
</dbReference>
<dbReference type="PRINTS" id="PR00737">
    <property type="entry name" value="GLHYDRLASE16"/>
</dbReference>
<dbReference type="OrthoDB" id="9809583at2"/>
<feature type="active site" description="Nucleophile" evidence="10">
    <location>
        <position position="146"/>
    </location>
</feature>
<protein>
    <recommendedName>
        <fullName evidence="4">Beta-glucanase</fullName>
        <ecNumber evidence="3">3.2.1.73</ecNumber>
    </recommendedName>
    <alternativeName>
        <fullName evidence="9">1,3-1,4-beta-D-glucan 4-glucanohydrolase</fullName>
    </alternativeName>
    <alternativeName>
        <fullName evidence="8">Endo-beta-1,3-1,4 glucanase</fullName>
    </alternativeName>
    <alternativeName>
        <fullName evidence="7">Lichenase</fullName>
    </alternativeName>
</protein>
<dbReference type="InterPro" id="IPR044791">
    <property type="entry name" value="Beta-glucanase/XTH"/>
</dbReference>